<dbReference type="STRING" id="926569.ANT_15280"/>
<comment type="catalytic activity">
    <reaction evidence="8 9">
        <text>(R)-4'-phosphopantetheine + ATP + H(+) = 3'-dephospho-CoA + diphosphate</text>
        <dbReference type="Rhea" id="RHEA:19801"/>
        <dbReference type="ChEBI" id="CHEBI:15378"/>
        <dbReference type="ChEBI" id="CHEBI:30616"/>
        <dbReference type="ChEBI" id="CHEBI:33019"/>
        <dbReference type="ChEBI" id="CHEBI:57328"/>
        <dbReference type="ChEBI" id="CHEBI:61723"/>
        <dbReference type="EC" id="2.7.7.3"/>
    </reaction>
</comment>
<dbReference type="HOGENOM" id="CLU_100149_0_1_0"/>
<feature type="binding site" evidence="9">
    <location>
        <position position="73"/>
    </location>
    <ligand>
        <name>substrate</name>
    </ligand>
</feature>
<feature type="binding site" evidence="9">
    <location>
        <begin position="123"/>
        <end position="129"/>
    </location>
    <ligand>
        <name>ATP</name>
        <dbReference type="ChEBI" id="CHEBI:30616"/>
    </ligand>
</feature>
<dbReference type="InterPro" id="IPR014729">
    <property type="entry name" value="Rossmann-like_a/b/a_fold"/>
</dbReference>
<dbReference type="AlphaFoldDB" id="E8N542"/>
<dbReference type="CDD" id="cd02163">
    <property type="entry name" value="PPAT"/>
    <property type="match status" value="1"/>
</dbReference>
<keyword evidence="5 9" id="KW-0067">ATP-binding</keyword>
<dbReference type="Proteomes" id="UP000008922">
    <property type="component" value="Chromosome"/>
</dbReference>
<name>E8N542_ANATU</name>
<dbReference type="SUPFAM" id="SSF52374">
    <property type="entry name" value="Nucleotidylyl transferase"/>
    <property type="match status" value="1"/>
</dbReference>
<dbReference type="GO" id="GO:0005524">
    <property type="term" value="F:ATP binding"/>
    <property type="evidence" value="ECO:0007669"/>
    <property type="project" value="UniProtKB-KW"/>
</dbReference>
<comment type="similarity">
    <text evidence="9">Belongs to the bacterial CoaD family.</text>
</comment>
<feature type="binding site" evidence="9">
    <location>
        <position position="87"/>
    </location>
    <ligand>
        <name>substrate</name>
    </ligand>
</feature>
<proteinExistence type="inferred from homology"/>
<dbReference type="PRINTS" id="PR01020">
    <property type="entry name" value="LPSBIOSNTHSS"/>
</dbReference>
<accession>E8N542</accession>
<gene>
    <name evidence="9" type="primary">coaD</name>
    <name evidence="11" type="ordered locus">ANT_15280</name>
</gene>
<keyword evidence="4 9" id="KW-0547">Nucleotide-binding</keyword>
<feature type="binding site" evidence="9">
    <location>
        <position position="98"/>
    </location>
    <ligand>
        <name>ATP</name>
        <dbReference type="ChEBI" id="CHEBI:30616"/>
    </ligand>
</feature>
<evidence type="ECO:0000256" key="3">
    <source>
        <dbReference type="ARBA" id="ARBA00022695"/>
    </source>
</evidence>
<dbReference type="NCBIfam" id="TIGR00125">
    <property type="entry name" value="cyt_tran_rel"/>
    <property type="match status" value="1"/>
</dbReference>
<keyword evidence="3 9" id="KW-0548">Nucleotidyltransferase</keyword>
<evidence type="ECO:0000256" key="4">
    <source>
        <dbReference type="ARBA" id="ARBA00022741"/>
    </source>
</evidence>
<dbReference type="OrthoDB" id="9806661at2"/>
<evidence type="ECO:0000256" key="6">
    <source>
        <dbReference type="ARBA" id="ARBA00022842"/>
    </source>
</evidence>
<dbReference type="EMBL" id="AP012029">
    <property type="protein sequence ID" value="BAJ63556.1"/>
    <property type="molecule type" value="Genomic_DNA"/>
</dbReference>
<dbReference type="RefSeq" id="WP_013559938.1">
    <property type="nucleotide sequence ID" value="NC_014960.1"/>
</dbReference>
<feature type="binding site" evidence="9">
    <location>
        <begin position="88"/>
        <end position="90"/>
    </location>
    <ligand>
        <name>ATP</name>
        <dbReference type="ChEBI" id="CHEBI:30616"/>
    </ligand>
</feature>
<feature type="binding site" evidence="9">
    <location>
        <position position="9"/>
    </location>
    <ligand>
        <name>substrate</name>
    </ligand>
</feature>
<evidence type="ECO:0000256" key="1">
    <source>
        <dbReference type="ARBA" id="ARBA00022490"/>
    </source>
</evidence>
<evidence type="ECO:0000313" key="12">
    <source>
        <dbReference type="Proteomes" id="UP000008922"/>
    </source>
</evidence>
<keyword evidence="7 9" id="KW-0173">Coenzyme A biosynthesis</keyword>
<keyword evidence="1 9" id="KW-0963">Cytoplasm</keyword>
<dbReference type="FunCoup" id="E8N542">
    <property type="interactions" value="380"/>
</dbReference>
<dbReference type="EC" id="2.7.7.3" evidence="9"/>
<dbReference type="GO" id="GO:0005737">
    <property type="term" value="C:cytoplasm"/>
    <property type="evidence" value="ECO:0007669"/>
    <property type="project" value="UniProtKB-SubCell"/>
</dbReference>
<evidence type="ECO:0000313" key="11">
    <source>
        <dbReference type="EMBL" id="BAJ63556.1"/>
    </source>
</evidence>
<dbReference type="HAMAP" id="MF_00151">
    <property type="entry name" value="PPAT_bact"/>
    <property type="match status" value="1"/>
</dbReference>
<dbReference type="PANTHER" id="PTHR21342:SF1">
    <property type="entry name" value="PHOSPHOPANTETHEINE ADENYLYLTRANSFERASE"/>
    <property type="match status" value="1"/>
</dbReference>
<comment type="subunit">
    <text evidence="9">Homohexamer.</text>
</comment>
<evidence type="ECO:0000256" key="9">
    <source>
        <dbReference type="HAMAP-Rule" id="MF_00151"/>
    </source>
</evidence>
<feature type="binding site" evidence="9">
    <location>
        <begin position="9"/>
        <end position="10"/>
    </location>
    <ligand>
        <name>ATP</name>
        <dbReference type="ChEBI" id="CHEBI:30616"/>
    </ligand>
</feature>
<dbReference type="PANTHER" id="PTHR21342">
    <property type="entry name" value="PHOSPHOPANTETHEINE ADENYLYLTRANSFERASE"/>
    <property type="match status" value="1"/>
</dbReference>
<dbReference type="UniPathway" id="UPA00241">
    <property type="reaction ID" value="UER00355"/>
</dbReference>
<reference evidence="11 12" key="1">
    <citation type="submission" date="2010-12" db="EMBL/GenBank/DDBJ databases">
        <title>Whole genome sequence of Anaerolinea thermophila UNI-1.</title>
        <authorList>
            <person name="Narita-Yamada S."/>
            <person name="Kishi E."/>
            <person name="Watanabe Y."/>
            <person name="Takasaki K."/>
            <person name="Ankai A."/>
            <person name="Oguchi A."/>
            <person name="Fukui S."/>
            <person name="Takahashi M."/>
            <person name="Yashiro I."/>
            <person name="Hosoyama A."/>
            <person name="Sekiguchi Y."/>
            <person name="Hanada S."/>
            <person name="Fujita N."/>
        </authorList>
    </citation>
    <scope>NUCLEOTIDE SEQUENCE [LARGE SCALE GENOMIC DNA]</scope>
    <source>
        <strain evidence="12">DSM 14523 / JCM 11388 / NBRC 100420 / UNI-1</strain>
    </source>
</reference>
<evidence type="ECO:0000259" key="10">
    <source>
        <dbReference type="Pfam" id="PF01467"/>
    </source>
</evidence>
<evidence type="ECO:0000256" key="2">
    <source>
        <dbReference type="ARBA" id="ARBA00022679"/>
    </source>
</evidence>
<dbReference type="eggNOG" id="COG0669">
    <property type="taxonomic scope" value="Bacteria"/>
</dbReference>
<keyword evidence="6 9" id="KW-0460">Magnesium</keyword>
<dbReference type="GO" id="GO:0015937">
    <property type="term" value="P:coenzyme A biosynthetic process"/>
    <property type="evidence" value="ECO:0007669"/>
    <property type="project" value="UniProtKB-UniRule"/>
</dbReference>
<keyword evidence="2 9" id="KW-0808">Transferase</keyword>
<dbReference type="GO" id="GO:0004595">
    <property type="term" value="F:pantetheine-phosphate adenylyltransferase activity"/>
    <property type="evidence" value="ECO:0007669"/>
    <property type="project" value="UniProtKB-UniRule"/>
</dbReference>
<organism evidence="11 12">
    <name type="scientific">Anaerolinea thermophila (strain DSM 14523 / JCM 11388 / NBRC 100420 / UNI-1)</name>
    <dbReference type="NCBI Taxonomy" id="926569"/>
    <lineage>
        <taxon>Bacteria</taxon>
        <taxon>Bacillati</taxon>
        <taxon>Chloroflexota</taxon>
        <taxon>Anaerolineae</taxon>
        <taxon>Anaerolineales</taxon>
        <taxon>Anaerolineaceae</taxon>
        <taxon>Anaerolinea</taxon>
    </lineage>
</organism>
<dbReference type="InParanoid" id="E8N542"/>
<dbReference type="Pfam" id="PF01467">
    <property type="entry name" value="CTP_transf_like"/>
    <property type="match status" value="1"/>
</dbReference>
<comment type="function">
    <text evidence="9">Reversibly transfers an adenylyl group from ATP to 4'-phosphopantetheine, yielding dephospho-CoA (dPCoA) and pyrophosphate.</text>
</comment>
<feature type="domain" description="Cytidyltransferase-like" evidence="10">
    <location>
        <begin position="5"/>
        <end position="133"/>
    </location>
</feature>
<dbReference type="InterPro" id="IPR001980">
    <property type="entry name" value="PPAT"/>
</dbReference>
<keyword evidence="12" id="KW-1185">Reference proteome</keyword>
<dbReference type="NCBIfam" id="TIGR01510">
    <property type="entry name" value="coaD_prev_kdtB"/>
    <property type="match status" value="1"/>
</dbReference>
<comment type="pathway">
    <text evidence="9">Cofactor biosynthesis; coenzyme A biosynthesis; CoA from (R)-pantothenate: step 4/5.</text>
</comment>
<feature type="binding site" evidence="9">
    <location>
        <position position="17"/>
    </location>
    <ligand>
        <name>ATP</name>
        <dbReference type="ChEBI" id="CHEBI:30616"/>
    </ligand>
</feature>
<evidence type="ECO:0000256" key="5">
    <source>
        <dbReference type="ARBA" id="ARBA00022840"/>
    </source>
</evidence>
<feature type="site" description="Transition state stabilizer" evidence="9">
    <location>
        <position position="17"/>
    </location>
</feature>
<comment type="cofactor">
    <cofactor evidence="9">
        <name>Mg(2+)</name>
        <dbReference type="ChEBI" id="CHEBI:18420"/>
    </cofactor>
</comment>
<protein>
    <recommendedName>
        <fullName evidence="9">Phosphopantetheine adenylyltransferase</fullName>
        <ecNumber evidence="9">2.7.7.3</ecNumber>
    </recommendedName>
    <alternativeName>
        <fullName evidence="9">Dephospho-CoA pyrophosphorylase</fullName>
    </alternativeName>
    <alternativeName>
        <fullName evidence="9">Pantetheine-phosphate adenylyltransferase</fullName>
        <shortName evidence="9">PPAT</shortName>
    </alternativeName>
</protein>
<feature type="binding site" evidence="9">
    <location>
        <position position="41"/>
    </location>
    <ligand>
        <name>substrate</name>
    </ligand>
</feature>
<sequence length="171" mass="19357">MVRAFFPGTFDPIHYGHMNIALRASNLFDELIVAVYDRPLKNLLFSPEERMELVKQAFFGQEKIRVIGYRGLTVDACRENGAQVIVRGLRVFSDFEYEFRMALANHRLAPDIEVIALITNEEHTFLSSSTVREIAALGGDISSMVPPHVEIALKDKLKQTPSLQLPMPVRD</sequence>
<dbReference type="Gene3D" id="3.40.50.620">
    <property type="entry name" value="HUPs"/>
    <property type="match status" value="1"/>
</dbReference>
<evidence type="ECO:0000256" key="8">
    <source>
        <dbReference type="ARBA" id="ARBA00029346"/>
    </source>
</evidence>
<dbReference type="InterPro" id="IPR004821">
    <property type="entry name" value="Cyt_trans-like"/>
</dbReference>
<evidence type="ECO:0000256" key="7">
    <source>
        <dbReference type="ARBA" id="ARBA00022993"/>
    </source>
</evidence>
<dbReference type="KEGG" id="atm:ANT_15280"/>
<comment type="subcellular location">
    <subcellularLocation>
        <location evidence="9">Cytoplasm</location>
    </subcellularLocation>
</comment>